<proteinExistence type="predicted"/>
<gene>
    <name evidence="1" type="ORF">C1H46_045834</name>
</gene>
<reference evidence="1 2" key="1">
    <citation type="journal article" date="2019" name="G3 (Bethesda)">
        <title>Sequencing of a Wild Apple (Malus baccata) Genome Unravels the Differences Between Cultivated and Wild Apple Species Regarding Disease Resistance and Cold Tolerance.</title>
        <authorList>
            <person name="Chen X."/>
        </authorList>
    </citation>
    <scope>NUCLEOTIDE SEQUENCE [LARGE SCALE GENOMIC DNA]</scope>
    <source>
        <strain evidence="2">cv. Shandingzi</strain>
        <tissue evidence="1">Leaves</tissue>
    </source>
</reference>
<protein>
    <submittedName>
        <fullName evidence="1">Uncharacterized protein</fullName>
    </submittedName>
</protein>
<sequence>MQRWKGEKHADKIEHLIYDKLMFIEEISKAETCNRKLTRSSVKTTEVRAK</sequence>
<dbReference type="Proteomes" id="UP000315295">
    <property type="component" value="Unassembled WGS sequence"/>
</dbReference>
<comment type="caution">
    <text evidence="1">The sequence shown here is derived from an EMBL/GenBank/DDBJ whole genome shotgun (WGS) entry which is preliminary data.</text>
</comment>
<dbReference type="AlphaFoldDB" id="A0A540K2Y8"/>
<evidence type="ECO:0000313" key="1">
    <source>
        <dbReference type="EMBL" id="TQD68633.1"/>
    </source>
</evidence>
<keyword evidence="2" id="KW-1185">Reference proteome</keyword>
<dbReference type="EMBL" id="VIEB01014002">
    <property type="protein sequence ID" value="TQD68633.1"/>
    <property type="molecule type" value="Genomic_DNA"/>
</dbReference>
<name>A0A540K2Y8_MALBA</name>
<accession>A0A540K2Y8</accession>
<organism evidence="1 2">
    <name type="scientific">Malus baccata</name>
    <name type="common">Siberian crab apple</name>
    <name type="synonym">Pyrus baccata</name>
    <dbReference type="NCBI Taxonomy" id="106549"/>
    <lineage>
        <taxon>Eukaryota</taxon>
        <taxon>Viridiplantae</taxon>
        <taxon>Streptophyta</taxon>
        <taxon>Embryophyta</taxon>
        <taxon>Tracheophyta</taxon>
        <taxon>Spermatophyta</taxon>
        <taxon>Magnoliopsida</taxon>
        <taxon>eudicotyledons</taxon>
        <taxon>Gunneridae</taxon>
        <taxon>Pentapetalae</taxon>
        <taxon>rosids</taxon>
        <taxon>fabids</taxon>
        <taxon>Rosales</taxon>
        <taxon>Rosaceae</taxon>
        <taxon>Amygdaloideae</taxon>
        <taxon>Maleae</taxon>
        <taxon>Malus</taxon>
    </lineage>
</organism>
<evidence type="ECO:0000313" key="2">
    <source>
        <dbReference type="Proteomes" id="UP000315295"/>
    </source>
</evidence>